<comment type="caution">
    <text evidence="1">The sequence shown here is derived from an EMBL/GenBank/DDBJ whole genome shotgun (WGS) entry which is preliminary data.</text>
</comment>
<gene>
    <name evidence="1" type="ORF">WH52_12305</name>
</gene>
<evidence type="ECO:0000313" key="1">
    <source>
        <dbReference type="EMBL" id="OSY87238.1"/>
    </source>
</evidence>
<protein>
    <recommendedName>
        <fullName evidence="3">DUF2971 domain-containing protein</fullName>
    </recommendedName>
</protein>
<name>A0A1Y2PC40_9FLAO</name>
<dbReference type="Proteomes" id="UP000194221">
    <property type="component" value="Unassembled WGS sequence"/>
</dbReference>
<sequence length="246" mass="27909">MNDYLEIDWFLNLINKEVDKVKDEENSGLLNSFKERVYNANIGPYICCFSNAKDKLSQWRAYASDGKGVAIGIDRGSLNINNTSTVSSLDNNIDLRLLDVCYDKTKQNMEAKSIVELICNEKNAEGELVRPGSAYHHNKSIEALIIASMHKNPAFIEEEEVRIVYTPHFSINQDNYTATNNSLDPIKFRMTGNKLTSYFEFPIKSNSIKEVVLGPKCEINSSELKTLLNIETLNHVEINQSKASYR</sequence>
<dbReference type="STRING" id="1635173.WH52_12305"/>
<organism evidence="1 2">
    <name type="scientific">Tenacibaculum holothuriorum</name>
    <dbReference type="NCBI Taxonomy" id="1635173"/>
    <lineage>
        <taxon>Bacteria</taxon>
        <taxon>Pseudomonadati</taxon>
        <taxon>Bacteroidota</taxon>
        <taxon>Flavobacteriia</taxon>
        <taxon>Flavobacteriales</taxon>
        <taxon>Flavobacteriaceae</taxon>
        <taxon>Tenacibaculum</taxon>
    </lineage>
</organism>
<evidence type="ECO:0000313" key="2">
    <source>
        <dbReference type="Proteomes" id="UP000194221"/>
    </source>
</evidence>
<dbReference type="InParanoid" id="A0A1Y2PC40"/>
<evidence type="ECO:0008006" key="3">
    <source>
        <dbReference type="Google" id="ProtNLM"/>
    </source>
</evidence>
<keyword evidence="2" id="KW-1185">Reference proteome</keyword>
<dbReference type="InterPro" id="IPR021352">
    <property type="entry name" value="DUF2971"/>
</dbReference>
<dbReference type="AlphaFoldDB" id="A0A1Y2PC40"/>
<accession>A0A1Y2PC40</accession>
<dbReference type="EMBL" id="LAPZ01000013">
    <property type="protein sequence ID" value="OSY87238.1"/>
    <property type="molecule type" value="Genomic_DNA"/>
</dbReference>
<reference evidence="1 2" key="1">
    <citation type="submission" date="2015-03" db="EMBL/GenBank/DDBJ databases">
        <title>Genome sequence of Tenacibaculum sp. S2-2, isolated from intestinal microbiota of sea cucumber, Apostichopus japonicas.</title>
        <authorList>
            <person name="Shao Z."/>
            <person name="Wang L."/>
            <person name="Li X."/>
        </authorList>
    </citation>
    <scope>NUCLEOTIDE SEQUENCE [LARGE SCALE GENOMIC DNA]</scope>
    <source>
        <strain evidence="1 2">S2-2</strain>
    </source>
</reference>
<proteinExistence type="predicted"/>
<dbReference type="Pfam" id="PF11185">
    <property type="entry name" value="DUF2971"/>
    <property type="match status" value="1"/>
</dbReference>